<reference evidence="2 3" key="1">
    <citation type="submission" date="2014-04" db="EMBL/GenBank/DDBJ databases">
        <authorList>
            <person name="Sears C."/>
            <person name="Carroll K."/>
            <person name="Sack B.R."/>
            <person name="Qadri F."/>
            <person name="Myers L.L."/>
            <person name="Chung G.-T."/>
            <person name="Escheverria P."/>
            <person name="Fraser C.M."/>
            <person name="Sadzewicz L."/>
            <person name="Shefchek K.A."/>
            <person name="Tallon L."/>
            <person name="Das S.P."/>
            <person name="Daugherty S."/>
            <person name="Mongodin E.F."/>
        </authorList>
    </citation>
    <scope>NUCLEOTIDE SEQUENCE [LARGE SCALE GENOMIC DNA]</scope>
    <source>
        <strain evidence="2 3">3978 T3 ii</strain>
    </source>
</reference>
<feature type="domain" description="MobA/VirD2-like nuclease" evidence="1">
    <location>
        <begin position="40"/>
        <end position="153"/>
    </location>
</feature>
<dbReference type="AlphaFoldDB" id="A0A078RYH0"/>
<protein>
    <submittedName>
        <fullName evidence="2">Relaxase/mobilization nuclease domain protein</fullName>
    </submittedName>
</protein>
<comment type="caution">
    <text evidence="2">The sequence shown here is derived from an EMBL/GenBank/DDBJ whole genome shotgun (WGS) entry which is preliminary data.</text>
</comment>
<dbReference type="EMBL" id="JNHN01000174">
    <property type="protein sequence ID" value="KDS50298.1"/>
    <property type="molecule type" value="Genomic_DNA"/>
</dbReference>
<name>A0A078RYH0_BACUN</name>
<dbReference type="Pfam" id="PF03432">
    <property type="entry name" value="Relaxase"/>
    <property type="match status" value="1"/>
</dbReference>
<evidence type="ECO:0000313" key="3">
    <source>
        <dbReference type="Proteomes" id="UP000028013"/>
    </source>
</evidence>
<accession>A0A078RYH0</accession>
<dbReference type="NCBIfam" id="NF041325">
    <property type="entry name" value="Bacteroid_MobB"/>
    <property type="match status" value="1"/>
</dbReference>
<proteinExistence type="predicted"/>
<gene>
    <name evidence="2" type="ORF">M094_1223</name>
</gene>
<dbReference type="InterPro" id="IPR005094">
    <property type="entry name" value="Endonuclease_MobA/VirD2"/>
</dbReference>
<sequence>MVAKINRGVSLYGAIVYNQQKVDDATARIIYENRMITDVTGNPEQVMRQTIWAFENYLLANKNTEKPVLHISLNPSLDDRLTDSQFADLAKEYMQKMGYGDQPYIVYVHEDISRRHIHIVSTCVNEKGEKIDDAYEWNRSMKACRELERKFGLKQVEDKRKELLEPYLKKADYQSGDVKKQVSNIVKSVFGTYRYQSFGEYSALLSCFNIEAKQVKGEFGEVPYNGIVYIMTDDTGKPVCTPIKSSLIGKRYGYEGLEKRIGYNAREYKAKKWQPKIRNEITLAMHGCRGNREEFVRLLADKGIDALFRENDEGRIYGATFIDHKNREVYNGSRLGKEFSANAFERLFNNPDNIPNVDAHMPDIGLQSGFSSDMESAIEQAFGIFAMEQNGPDPQEEALARRLQRKKKKKRRSRGIS</sequence>
<dbReference type="PATRIC" id="fig|1339349.3.peg.2399"/>
<organism evidence="2 3">
    <name type="scientific">Bacteroides uniformis str. 3978 T3 ii</name>
    <dbReference type="NCBI Taxonomy" id="1339349"/>
    <lineage>
        <taxon>Bacteria</taxon>
        <taxon>Pseudomonadati</taxon>
        <taxon>Bacteroidota</taxon>
        <taxon>Bacteroidia</taxon>
        <taxon>Bacteroidales</taxon>
        <taxon>Bacteroidaceae</taxon>
        <taxon>Bacteroides</taxon>
    </lineage>
</organism>
<dbReference type="RefSeq" id="WP_005644299.1">
    <property type="nucleotide sequence ID" value="NZ_JNHN01000174.1"/>
</dbReference>
<evidence type="ECO:0000259" key="1">
    <source>
        <dbReference type="Pfam" id="PF03432"/>
    </source>
</evidence>
<dbReference type="Proteomes" id="UP000028013">
    <property type="component" value="Unassembled WGS sequence"/>
</dbReference>
<evidence type="ECO:0000313" key="2">
    <source>
        <dbReference type="EMBL" id="KDS50298.1"/>
    </source>
</evidence>